<keyword evidence="5" id="KW-0804">Transcription</keyword>
<feature type="compositionally biased region" description="Low complexity" evidence="7">
    <location>
        <begin position="130"/>
        <end position="140"/>
    </location>
</feature>
<dbReference type="OrthoDB" id="2556553at2759"/>
<evidence type="ECO:0000256" key="6">
    <source>
        <dbReference type="ARBA" id="ARBA00023242"/>
    </source>
</evidence>
<evidence type="ECO:0000256" key="4">
    <source>
        <dbReference type="ARBA" id="ARBA00023015"/>
    </source>
</evidence>
<dbReference type="EMBL" id="CCYA01000264">
    <property type="protein sequence ID" value="CEH15400.1"/>
    <property type="molecule type" value="Genomic_DNA"/>
</dbReference>
<keyword evidence="6" id="KW-0539">Nucleus</keyword>
<evidence type="ECO:0000313" key="8">
    <source>
        <dbReference type="EMBL" id="CEH15400.1"/>
    </source>
</evidence>
<evidence type="ECO:0000313" key="9">
    <source>
        <dbReference type="Proteomes" id="UP000054845"/>
    </source>
</evidence>
<protein>
    <submittedName>
        <fullName evidence="8">Uncharacterized protein</fullName>
    </submittedName>
</protein>
<dbReference type="GO" id="GO:0005634">
    <property type="term" value="C:nucleus"/>
    <property type="evidence" value="ECO:0007669"/>
    <property type="project" value="UniProtKB-SubCell"/>
</dbReference>
<dbReference type="Pfam" id="PF07904">
    <property type="entry name" value="Eaf7"/>
    <property type="match status" value="1"/>
</dbReference>
<comment type="similarity">
    <text evidence="2">Belongs to the EAF7 family.</text>
</comment>
<accession>A0A0P1BHW0</accession>
<dbReference type="STRING" id="401625.A0A0P1BHW0"/>
<feature type="compositionally biased region" description="Low complexity" evidence="7">
    <location>
        <begin position="417"/>
        <end position="432"/>
    </location>
</feature>
<name>A0A0P1BHW0_9BASI</name>
<dbReference type="InterPro" id="IPR012423">
    <property type="entry name" value="Eaf7/MRGBP"/>
</dbReference>
<dbReference type="GO" id="GO:0006325">
    <property type="term" value="P:chromatin organization"/>
    <property type="evidence" value="ECO:0007669"/>
    <property type="project" value="UniProtKB-KW"/>
</dbReference>
<feature type="compositionally biased region" description="Acidic residues" evidence="7">
    <location>
        <begin position="273"/>
        <end position="282"/>
    </location>
</feature>
<dbReference type="PANTHER" id="PTHR13581:SF5">
    <property type="entry name" value="MRG_MORF4L-BINDING PROTEIN"/>
    <property type="match status" value="1"/>
</dbReference>
<keyword evidence="3" id="KW-0156">Chromatin regulator</keyword>
<feature type="compositionally biased region" description="Basic and acidic residues" evidence="7">
    <location>
        <begin position="308"/>
        <end position="322"/>
    </location>
</feature>
<feature type="compositionally biased region" description="Acidic residues" evidence="7">
    <location>
        <begin position="323"/>
        <end position="354"/>
    </location>
</feature>
<feature type="region of interest" description="Disordered" evidence="7">
    <location>
        <begin position="235"/>
        <end position="432"/>
    </location>
</feature>
<evidence type="ECO:0000256" key="5">
    <source>
        <dbReference type="ARBA" id="ARBA00023163"/>
    </source>
</evidence>
<keyword evidence="4" id="KW-0805">Transcription regulation</keyword>
<evidence type="ECO:0000256" key="1">
    <source>
        <dbReference type="ARBA" id="ARBA00004123"/>
    </source>
</evidence>
<feature type="compositionally biased region" description="Polar residues" evidence="7">
    <location>
        <begin position="402"/>
        <end position="416"/>
    </location>
</feature>
<feature type="compositionally biased region" description="Low complexity" evidence="7">
    <location>
        <begin position="379"/>
        <end position="394"/>
    </location>
</feature>
<sequence length="432" mass="46573">MSAASDLASPGPSAELSAGAANAQFLRLVGQHRPIGPHKHFNSIPVLVALSRRSTIKREPDEEQEEGRDGSRDQTVELEGESGGSGATDADAEIATLDGHVIRLRLDELYDVKGLEELEEAATRTQFGLRSESASRSSSPEADDHETSGMSRHASWKHPRFGSGILRLAGVGGRSRTSTASSAVEGDAGAGSARSQTPLGHSLLPSIIAKGSRHEFGLPFDDGFDDLVHARRLLSAGPKHNVSSDDELSDIDPDREHDGEETDEGDDAKVDAEQQEEDEEEGGEAREAQEKPRRTRGSTQRSSKRRKTEKEAADGDRDHEETNAAEEEEEQDEDEEEQNEDVDDDDEEEEEDEAQSTRSGRRGGQSSAEQNSRKRTRSNRSSTAAAQPASASKAGTKKKGQSDASGSSLAVEQGQPSKSTRSSTAPRRSTRR</sequence>
<organism evidence="8 9">
    <name type="scientific">Ceraceosorus bombacis</name>
    <dbReference type="NCBI Taxonomy" id="401625"/>
    <lineage>
        <taxon>Eukaryota</taxon>
        <taxon>Fungi</taxon>
        <taxon>Dikarya</taxon>
        <taxon>Basidiomycota</taxon>
        <taxon>Ustilaginomycotina</taxon>
        <taxon>Exobasidiomycetes</taxon>
        <taxon>Ceraceosorales</taxon>
        <taxon>Ceraceosoraceae</taxon>
        <taxon>Ceraceosorus</taxon>
    </lineage>
</organism>
<feature type="compositionally biased region" description="Basic and acidic residues" evidence="7">
    <location>
        <begin position="283"/>
        <end position="292"/>
    </location>
</feature>
<reference evidence="8 9" key="1">
    <citation type="submission" date="2014-09" db="EMBL/GenBank/DDBJ databases">
        <authorList>
            <person name="Magalhaes I.L.F."/>
            <person name="Oliveira U."/>
            <person name="Santos F.R."/>
            <person name="Vidigal T.H.D.A."/>
            <person name="Brescovit A.D."/>
            <person name="Santos A.J."/>
        </authorList>
    </citation>
    <scope>NUCLEOTIDE SEQUENCE [LARGE SCALE GENOMIC DNA]</scope>
</reference>
<evidence type="ECO:0000256" key="7">
    <source>
        <dbReference type="SAM" id="MobiDB-lite"/>
    </source>
</evidence>
<dbReference type="GO" id="GO:0035267">
    <property type="term" value="C:NuA4 histone acetyltransferase complex"/>
    <property type="evidence" value="ECO:0007669"/>
    <property type="project" value="TreeGrafter"/>
</dbReference>
<feature type="region of interest" description="Disordered" evidence="7">
    <location>
        <begin position="121"/>
        <end position="200"/>
    </location>
</feature>
<feature type="region of interest" description="Disordered" evidence="7">
    <location>
        <begin position="52"/>
        <end position="93"/>
    </location>
</feature>
<dbReference type="GO" id="GO:0006357">
    <property type="term" value="P:regulation of transcription by RNA polymerase II"/>
    <property type="evidence" value="ECO:0007669"/>
    <property type="project" value="TreeGrafter"/>
</dbReference>
<evidence type="ECO:0000256" key="3">
    <source>
        <dbReference type="ARBA" id="ARBA00022853"/>
    </source>
</evidence>
<proteinExistence type="inferred from homology"/>
<keyword evidence="9" id="KW-1185">Reference proteome</keyword>
<dbReference type="PANTHER" id="PTHR13581">
    <property type="entry name" value="MRG-BINDING PROTEIN"/>
    <property type="match status" value="1"/>
</dbReference>
<dbReference type="AlphaFoldDB" id="A0A0P1BHW0"/>
<dbReference type="Proteomes" id="UP000054845">
    <property type="component" value="Unassembled WGS sequence"/>
</dbReference>
<comment type="subcellular location">
    <subcellularLocation>
        <location evidence="1">Nucleus</location>
    </subcellularLocation>
</comment>
<evidence type="ECO:0000256" key="2">
    <source>
        <dbReference type="ARBA" id="ARBA00007117"/>
    </source>
</evidence>